<proteinExistence type="predicted"/>
<reference evidence="3" key="1">
    <citation type="submission" date="2021-01" db="EMBL/GenBank/DDBJ databases">
        <authorList>
            <person name="Corre E."/>
            <person name="Pelletier E."/>
            <person name="Niang G."/>
            <person name="Scheremetjew M."/>
            <person name="Finn R."/>
            <person name="Kale V."/>
            <person name="Holt S."/>
            <person name="Cochrane G."/>
            <person name="Meng A."/>
            <person name="Brown T."/>
            <person name="Cohen L."/>
        </authorList>
    </citation>
    <scope>NUCLEOTIDE SEQUENCE</scope>
    <source>
        <strain evidence="3">CCMP1258.1</strain>
    </source>
</reference>
<dbReference type="EMBL" id="HBHA01001508">
    <property type="protein sequence ID" value="CAD9580044.1"/>
    <property type="molecule type" value="Transcribed_RNA"/>
</dbReference>
<name>A0A7S2P5K3_BIGNA</name>
<feature type="compositionally biased region" description="Acidic residues" evidence="1">
    <location>
        <begin position="1"/>
        <end position="28"/>
    </location>
</feature>
<feature type="transmembrane region" description="Helical" evidence="2">
    <location>
        <begin position="239"/>
        <end position="260"/>
    </location>
</feature>
<accession>A0A7S2P5K3</accession>
<dbReference type="AlphaFoldDB" id="A0A7S2P5K3"/>
<keyword evidence="2" id="KW-0472">Membrane</keyword>
<sequence>MEADDLDEGNNEEALVDEENRDDSDSDEGPNNIQAGAESLLSTAQAKFLPTVPIMEEGKRARRSIAEHGATGGAAALGGIVGREMGKNFAKRQHSSDKSRSAREGKESYSMLGRRQSASLERDSPILPLSSTNTTLRKNGWVDASSDLSSRSYDRATQHSRIHSSNASSSGLVVAIQKSQKPEKHRFNRISTMQTQKSRRMLSRRSSTRFQLNVFPKDSFVPSRNNLKLPPFWTRKDTYIIIAFTIFILGAVFMLAALSWQYRDSNDSSVVAALTAFGEDILFRTFIIITVEAVLLLPCCCQSGGGQVLGPSAVAPREDSRSFYLQPDVNYFRYDKAAVLVTVTPQGEIIGLRRGWKVKSINGDSVSNGTECFAKLRAATKIAGPFEIEFDTSGSRENWVSSPILPEGHLAANDRGKKQEEMSSLSCTSSNLSFFSNLKDQDPRLFLPPGRNASREPSRPSTAMFFGSRSRPSKSIASQSAHDALKSPKMHSRRFLTSCHFKVLL</sequence>
<feature type="compositionally biased region" description="Basic and acidic residues" evidence="1">
    <location>
        <begin position="94"/>
        <end position="107"/>
    </location>
</feature>
<evidence type="ECO:0000256" key="1">
    <source>
        <dbReference type="SAM" id="MobiDB-lite"/>
    </source>
</evidence>
<feature type="region of interest" description="Disordered" evidence="1">
    <location>
        <begin position="88"/>
        <end position="131"/>
    </location>
</feature>
<gene>
    <name evidence="3" type="ORF">BIGN1055_LOCUS965</name>
</gene>
<feature type="region of interest" description="Disordered" evidence="1">
    <location>
        <begin position="1"/>
        <end position="36"/>
    </location>
</feature>
<organism evidence="3">
    <name type="scientific">Bigelowiella natans</name>
    <name type="common">Pedinomonas minutissima</name>
    <name type="synonym">Chlorarachnion sp. (strain CCMP621)</name>
    <dbReference type="NCBI Taxonomy" id="227086"/>
    <lineage>
        <taxon>Eukaryota</taxon>
        <taxon>Sar</taxon>
        <taxon>Rhizaria</taxon>
        <taxon>Cercozoa</taxon>
        <taxon>Chlorarachniophyceae</taxon>
        <taxon>Bigelowiella</taxon>
    </lineage>
</organism>
<evidence type="ECO:0000313" key="3">
    <source>
        <dbReference type="EMBL" id="CAD9580044.1"/>
    </source>
</evidence>
<feature type="region of interest" description="Disordered" evidence="1">
    <location>
        <begin position="445"/>
        <end position="489"/>
    </location>
</feature>
<protein>
    <submittedName>
        <fullName evidence="3">Uncharacterized protein</fullName>
    </submittedName>
</protein>
<keyword evidence="2" id="KW-0812">Transmembrane</keyword>
<keyword evidence="2" id="KW-1133">Transmembrane helix</keyword>
<evidence type="ECO:0000256" key="2">
    <source>
        <dbReference type="SAM" id="Phobius"/>
    </source>
</evidence>